<dbReference type="STRING" id="60175.A0A1V6XBH9"/>
<evidence type="ECO:0000313" key="5">
    <source>
        <dbReference type="Proteomes" id="UP000191691"/>
    </source>
</evidence>
<dbReference type="GO" id="GO:0000026">
    <property type="term" value="F:alpha-1,2-mannosyltransferase activity"/>
    <property type="evidence" value="ECO:0007669"/>
    <property type="project" value="TreeGrafter"/>
</dbReference>
<proteinExistence type="inferred from homology"/>
<accession>A0A1V6XBH9</accession>
<reference evidence="5" key="1">
    <citation type="journal article" date="2017" name="Nat. Microbiol.">
        <title>Global analysis of biosynthetic gene clusters reveals vast potential of secondary metabolite production in Penicillium species.</title>
        <authorList>
            <person name="Nielsen J.C."/>
            <person name="Grijseels S."/>
            <person name="Prigent S."/>
            <person name="Ji B."/>
            <person name="Dainat J."/>
            <person name="Nielsen K.F."/>
            <person name="Frisvad J.C."/>
            <person name="Workman M."/>
            <person name="Nielsen J."/>
        </authorList>
    </citation>
    <scope>NUCLEOTIDE SEQUENCE [LARGE SCALE GENOMIC DNA]</scope>
    <source>
        <strain evidence="5">IBT 13039</strain>
    </source>
</reference>
<dbReference type="GO" id="GO:0005794">
    <property type="term" value="C:Golgi apparatus"/>
    <property type="evidence" value="ECO:0007669"/>
    <property type="project" value="TreeGrafter"/>
</dbReference>
<dbReference type="GO" id="GO:0016020">
    <property type="term" value="C:membrane"/>
    <property type="evidence" value="ECO:0007669"/>
    <property type="project" value="InterPro"/>
</dbReference>
<comment type="similarity">
    <text evidence="1">Belongs to the glycosyltransferase 15 family.</text>
</comment>
<dbReference type="OMA" id="IEWVEIA"/>
<keyword evidence="3" id="KW-0808">Transferase</keyword>
<dbReference type="Gene3D" id="3.90.550.10">
    <property type="entry name" value="Spore Coat Polysaccharide Biosynthesis Protein SpsA, Chain A"/>
    <property type="match status" value="1"/>
</dbReference>
<sequence length="245" mass="28259">MAEANKTYGFTIAIKELQETVPNLFRYASAYKRTKGIKSKGLWEMFLNRPSGIKLPSSEDEKWNSLPEDITMLDSDHVHSDEICPDAMEGESYNLCHFWSNFEIARLDWYQSKECQEFFEMMERSGGFWMERWGDAPIHSLAAGILLSPDDVHYFRDIGYRHTTIQHCPANAPARQLPRAPFLDQTIEDEKERLEEDEYWANFDSVRENGVGCRCRCDTDVVDAEDKEGSCFAEWVDVAGGWTSP</sequence>
<dbReference type="InterPro" id="IPR029044">
    <property type="entry name" value="Nucleotide-diphossugar_trans"/>
</dbReference>
<evidence type="ECO:0008006" key="6">
    <source>
        <dbReference type="Google" id="ProtNLM"/>
    </source>
</evidence>
<dbReference type="PANTHER" id="PTHR31121">
    <property type="entry name" value="ALPHA-1,2 MANNOSYLTRANSFERASE KTR1"/>
    <property type="match status" value="1"/>
</dbReference>
<dbReference type="InterPro" id="IPR002685">
    <property type="entry name" value="Glyco_trans_15"/>
</dbReference>
<evidence type="ECO:0000256" key="3">
    <source>
        <dbReference type="ARBA" id="ARBA00022679"/>
    </source>
</evidence>
<evidence type="ECO:0000313" key="4">
    <source>
        <dbReference type="EMBL" id="OQE72436.1"/>
    </source>
</evidence>
<keyword evidence="2" id="KW-0328">Glycosyltransferase</keyword>
<dbReference type="EMBL" id="MOOB01000096">
    <property type="protein sequence ID" value="OQE72436.1"/>
    <property type="molecule type" value="Genomic_DNA"/>
</dbReference>
<organism evidence="4 5">
    <name type="scientific">Penicillium nalgiovense</name>
    <dbReference type="NCBI Taxonomy" id="60175"/>
    <lineage>
        <taxon>Eukaryota</taxon>
        <taxon>Fungi</taxon>
        <taxon>Dikarya</taxon>
        <taxon>Ascomycota</taxon>
        <taxon>Pezizomycotina</taxon>
        <taxon>Eurotiomycetes</taxon>
        <taxon>Eurotiomycetidae</taxon>
        <taxon>Eurotiales</taxon>
        <taxon>Aspergillaceae</taxon>
        <taxon>Penicillium</taxon>
    </lineage>
</organism>
<evidence type="ECO:0000256" key="2">
    <source>
        <dbReference type="ARBA" id="ARBA00022676"/>
    </source>
</evidence>
<evidence type="ECO:0000256" key="1">
    <source>
        <dbReference type="ARBA" id="ARBA00007677"/>
    </source>
</evidence>
<name>A0A1V6XBH9_PENNA</name>
<comment type="caution">
    <text evidence="4">The sequence shown here is derived from an EMBL/GenBank/DDBJ whole genome shotgun (WGS) entry which is preliminary data.</text>
</comment>
<dbReference type="Pfam" id="PF01793">
    <property type="entry name" value="Glyco_transf_15"/>
    <property type="match status" value="1"/>
</dbReference>
<dbReference type="GO" id="GO:0000032">
    <property type="term" value="P:cell wall mannoprotein biosynthetic process"/>
    <property type="evidence" value="ECO:0007669"/>
    <property type="project" value="TreeGrafter"/>
</dbReference>
<dbReference type="PANTHER" id="PTHR31121:SF2">
    <property type="entry name" value="MANNOSYLTRANSFERASE KTR5-RELATED"/>
    <property type="match status" value="1"/>
</dbReference>
<protein>
    <recommendedName>
        <fullName evidence="6">Mannosyltransferase</fullName>
    </recommendedName>
</protein>
<gene>
    <name evidence="4" type="ORF">PENNAL_c0096G00677</name>
</gene>
<dbReference type="GO" id="GO:0006487">
    <property type="term" value="P:protein N-linked glycosylation"/>
    <property type="evidence" value="ECO:0007669"/>
    <property type="project" value="TreeGrafter"/>
</dbReference>
<dbReference type="SUPFAM" id="SSF53448">
    <property type="entry name" value="Nucleotide-diphospho-sugar transferases"/>
    <property type="match status" value="1"/>
</dbReference>
<dbReference type="AlphaFoldDB" id="A0A1V6XBH9"/>
<dbReference type="Proteomes" id="UP000191691">
    <property type="component" value="Unassembled WGS sequence"/>
</dbReference>
<keyword evidence="5" id="KW-1185">Reference proteome</keyword>